<name>A0A8B0SS81_KLEPN</name>
<evidence type="ECO:0000313" key="1">
    <source>
        <dbReference type="EMBL" id="QTX13819.1"/>
    </source>
</evidence>
<reference evidence="1" key="1">
    <citation type="submission" date="2020-01" db="EMBL/GenBank/DDBJ databases">
        <authorList>
            <person name="Qin S."/>
        </authorList>
    </citation>
    <scope>NUCLEOTIDE SEQUENCE</scope>
    <source>
        <strain evidence="1">CVir17-16-YZ6g</strain>
        <plasmid evidence="1">p17-15-vir-like</plasmid>
    </source>
</reference>
<organism evidence="1">
    <name type="scientific">Klebsiella pneumoniae</name>
    <dbReference type="NCBI Taxonomy" id="573"/>
    <lineage>
        <taxon>Bacteria</taxon>
        <taxon>Pseudomonadati</taxon>
        <taxon>Pseudomonadota</taxon>
        <taxon>Gammaproteobacteria</taxon>
        <taxon>Enterobacterales</taxon>
        <taxon>Enterobacteriaceae</taxon>
        <taxon>Klebsiella/Raoultella group</taxon>
        <taxon>Klebsiella</taxon>
        <taxon>Klebsiella pneumoniae complex</taxon>
    </lineage>
</organism>
<dbReference type="EMBL" id="MN956836">
    <property type="protein sequence ID" value="QTX13819.1"/>
    <property type="molecule type" value="Genomic_DNA"/>
</dbReference>
<protein>
    <submittedName>
        <fullName evidence="1">Uncharacterized protein</fullName>
    </submittedName>
</protein>
<proteinExistence type="predicted"/>
<sequence>MLSFVSDLSSSKTLTVERSYGRAKPADCHFNLKRINGCTFTVSG</sequence>
<geneLocation type="plasmid" evidence="1">
    <name>p17-15-vir-like</name>
</geneLocation>
<dbReference type="AlphaFoldDB" id="A0A8B0SS81"/>
<accession>A0A8B0SS81</accession>
<keyword evidence="1" id="KW-0614">Plasmid</keyword>